<feature type="transmembrane region" description="Helical" evidence="2">
    <location>
        <begin position="116"/>
        <end position="136"/>
    </location>
</feature>
<organism evidence="3 4">
    <name type="scientific">Rarobacter faecitabidus</name>
    <dbReference type="NCBI Taxonomy" id="13243"/>
    <lineage>
        <taxon>Bacteria</taxon>
        <taxon>Bacillati</taxon>
        <taxon>Actinomycetota</taxon>
        <taxon>Actinomycetes</taxon>
        <taxon>Micrococcales</taxon>
        <taxon>Rarobacteraceae</taxon>
        <taxon>Rarobacter</taxon>
    </lineage>
</organism>
<keyword evidence="4" id="KW-1185">Reference proteome</keyword>
<dbReference type="Pfam" id="PF11377">
    <property type="entry name" value="DUF3180"/>
    <property type="match status" value="1"/>
</dbReference>
<evidence type="ECO:0000256" key="1">
    <source>
        <dbReference type="SAM" id="MobiDB-lite"/>
    </source>
</evidence>
<keyword evidence="2" id="KW-0472">Membrane</keyword>
<comment type="caution">
    <text evidence="3">The sequence shown here is derived from an EMBL/GenBank/DDBJ whole genome shotgun (WGS) entry which is preliminary data.</text>
</comment>
<dbReference type="Proteomes" id="UP000315389">
    <property type="component" value="Unassembled WGS sequence"/>
</dbReference>
<sequence length="164" mass="16589">MTPTRPVGLVAWALGVGLVGWAALALAQSRGLHLAPVPPLVIVVELFLAAVVLVAGVRVRAYMQGKRPDLSGLQAARFVMLGKAASHTGAMLAGWYGAQALLALPMAGYESQHARALSAGIAALGGVALAAAGYFAERSGRIPPPGDGEQESAGRSVDPSGQSA</sequence>
<evidence type="ECO:0000313" key="4">
    <source>
        <dbReference type="Proteomes" id="UP000315389"/>
    </source>
</evidence>
<gene>
    <name evidence="3" type="ORF">FB461_0148</name>
</gene>
<dbReference type="EMBL" id="VFOS01000001">
    <property type="protein sequence ID" value="TQL63680.1"/>
    <property type="molecule type" value="Genomic_DNA"/>
</dbReference>
<feature type="transmembrane region" description="Helical" evidence="2">
    <location>
        <begin position="78"/>
        <end position="96"/>
    </location>
</feature>
<evidence type="ECO:0000256" key="2">
    <source>
        <dbReference type="SAM" id="Phobius"/>
    </source>
</evidence>
<keyword evidence="2" id="KW-1133">Transmembrane helix</keyword>
<evidence type="ECO:0000313" key="3">
    <source>
        <dbReference type="EMBL" id="TQL63680.1"/>
    </source>
</evidence>
<feature type="transmembrane region" description="Helical" evidence="2">
    <location>
        <begin position="37"/>
        <end position="57"/>
    </location>
</feature>
<protein>
    <submittedName>
        <fullName evidence="3">Uncharacterized protein DUF3180</fullName>
    </submittedName>
</protein>
<dbReference type="RefSeq" id="WP_170222528.1">
    <property type="nucleotide sequence ID" value="NZ_BAAASV010000002.1"/>
</dbReference>
<proteinExistence type="predicted"/>
<reference evidence="3 4" key="1">
    <citation type="submission" date="2019-06" db="EMBL/GenBank/DDBJ databases">
        <title>Sequencing the genomes of 1000 actinobacteria strains.</title>
        <authorList>
            <person name="Klenk H.-P."/>
        </authorList>
    </citation>
    <scope>NUCLEOTIDE SEQUENCE [LARGE SCALE GENOMIC DNA]</scope>
    <source>
        <strain evidence="3 4">DSM 4813</strain>
    </source>
</reference>
<name>A0A542ZU04_RARFA</name>
<dbReference type="AlphaFoldDB" id="A0A542ZU04"/>
<accession>A0A542ZU04</accession>
<dbReference type="InterPro" id="IPR021517">
    <property type="entry name" value="DUF3180"/>
</dbReference>
<feature type="region of interest" description="Disordered" evidence="1">
    <location>
        <begin position="140"/>
        <end position="164"/>
    </location>
</feature>
<keyword evidence="2" id="KW-0812">Transmembrane</keyword>